<dbReference type="InterPro" id="IPR052980">
    <property type="entry name" value="Crinkler_effector"/>
</dbReference>
<protein>
    <submittedName>
        <fullName evidence="1">Uncharacterized protein</fullName>
    </submittedName>
</protein>
<dbReference type="PANTHER" id="PTHR33129">
    <property type="entry name" value="PROTEIN KINASE DOMAIN-CONTAINING PROTEIN-RELATED"/>
    <property type="match status" value="1"/>
</dbReference>
<accession>A0A8T0G901</accession>
<evidence type="ECO:0000313" key="2">
    <source>
        <dbReference type="Proteomes" id="UP000822688"/>
    </source>
</evidence>
<comment type="caution">
    <text evidence="1">The sequence shown here is derived from an EMBL/GenBank/DDBJ whole genome shotgun (WGS) entry which is preliminary data.</text>
</comment>
<dbReference type="AlphaFoldDB" id="A0A8T0G901"/>
<dbReference type="PANTHER" id="PTHR33129:SF1">
    <property type="entry name" value="ATP-BINDING PROTEIN"/>
    <property type="match status" value="1"/>
</dbReference>
<keyword evidence="2" id="KW-1185">Reference proteome</keyword>
<dbReference type="EMBL" id="CM026433">
    <property type="protein sequence ID" value="KAG0554358.1"/>
    <property type="molecule type" value="Genomic_DNA"/>
</dbReference>
<gene>
    <name evidence="1" type="ORF">KC19_12G084800</name>
</gene>
<proteinExistence type="predicted"/>
<reference evidence="1" key="1">
    <citation type="submission" date="2020-06" db="EMBL/GenBank/DDBJ databases">
        <title>WGS assembly of Ceratodon purpureus strain R40.</title>
        <authorList>
            <person name="Carey S.B."/>
            <person name="Jenkins J."/>
            <person name="Shu S."/>
            <person name="Lovell J.T."/>
            <person name="Sreedasyam A."/>
            <person name="Maumus F."/>
            <person name="Tiley G.P."/>
            <person name="Fernandez-Pozo N."/>
            <person name="Barry K."/>
            <person name="Chen C."/>
            <person name="Wang M."/>
            <person name="Lipzen A."/>
            <person name="Daum C."/>
            <person name="Saski C.A."/>
            <person name="Payton A.C."/>
            <person name="Mcbreen J.C."/>
            <person name="Conrad R.E."/>
            <person name="Kollar L.M."/>
            <person name="Olsson S."/>
            <person name="Huttunen S."/>
            <person name="Landis J.B."/>
            <person name="Wickett N.J."/>
            <person name="Johnson M.G."/>
            <person name="Rensing S.A."/>
            <person name="Grimwood J."/>
            <person name="Schmutz J."/>
            <person name="Mcdaniel S.F."/>
        </authorList>
    </citation>
    <scope>NUCLEOTIDE SEQUENCE</scope>
    <source>
        <strain evidence="1">R40</strain>
    </source>
</reference>
<evidence type="ECO:0000313" key="1">
    <source>
        <dbReference type="EMBL" id="KAG0554358.1"/>
    </source>
</evidence>
<organism evidence="1 2">
    <name type="scientific">Ceratodon purpureus</name>
    <name type="common">Fire moss</name>
    <name type="synonym">Dicranum purpureum</name>
    <dbReference type="NCBI Taxonomy" id="3225"/>
    <lineage>
        <taxon>Eukaryota</taxon>
        <taxon>Viridiplantae</taxon>
        <taxon>Streptophyta</taxon>
        <taxon>Embryophyta</taxon>
        <taxon>Bryophyta</taxon>
        <taxon>Bryophytina</taxon>
        <taxon>Bryopsida</taxon>
        <taxon>Dicranidae</taxon>
        <taxon>Pseudoditrichales</taxon>
        <taxon>Ditrichaceae</taxon>
        <taxon>Ceratodon</taxon>
    </lineage>
</organism>
<name>A0A8T0G901_CERPU</name>
<dbReference type="Proteomes" id="UP000822688">
    <property type="component" value="Chromosome 12"/>
</dbReference>
<sequence length="572" mass="64673">MASMDWISWNERLKSLVEVDEQRGRIKAKLLDKGPEYAKALFADTDGAVRASLLALIEPAGAGYGPIPGTQEQLLFWKNLEKAELKSETVSIDMEVDQIPGNQDADMEVDKIDVIVTTLELQDNSTFMGVQGGMSRIMVPKFYNDLWEKAELLIDGDTPKKKGMVITGTPGTGKSVMGWYFIFKLREKLGSFDLVYQHEGMQTFYCKNGAVTSAGIAARSFSRVLSRKDTVYVVDGVSVFDENAMTFVFASPNPKGYNVFLKRPGTGLYYSKVWSKIEILAAREQLYKHIEKSSVLDLYRKWGGVPRYVLERAEDRNFQIHLDSMIESVSGDDWLDFMTKVGGQGRTKISDVIFHFRTEDYVLRTVDFASFYVSELAYTKLQKSAWAKTVDFLERDDSASAAFRGQLFETAAHEMLLRKCRVRVRSLEENGQSETVDWPELQRRKFRKLTDVKGEGSAGCYWKPESKTNATFDAVCTSIGAPLGTSAALQMTISEEHGIKHDGLDKLLRAIPFVKRFYWVVPALIFEDFKKQKFKNKDSEPRTQAISYPVSEVEQWALELPLNHLHPGAVQS</sequence>